<keyword evidence="9" id="KW-0862">Zinc</keyword>
<evidence type="ECO:0000313" key="15">
    <source>
        <dbReference type="EMBL" id="KAA0168888.1"/>
    </source>
</evidence>
<keyword evidence="5" id="KW-0812">Transmembrane</keyword>
<feature type="region of interest" description="Disordered" evidence="13">
    <location>
        <begin position="477"/>
        <end position="532"/>
    </location>
</feature>
<dbReference type="InterPro" id="IPR001841">
    <property type="entry name" value="Znf_RING"/>
</dbReference>
<evidence type="ECO:0000259" key="14">
    <source>
        <dbReference type="PROSITE" id="PS50089"/>
    </source>
</evidence>
<evidence type="ECO:0000256" key="2">
    <source>
        <dbReference type="ARBA" id="ARBA00004141"/>
    </source>
</evidence>
<dbReference type="GO" id="GO:0061630">
    <property type="term" value="F:ubiquitin protein ligase activity"/>
    <property type="evidence" value="ECO:0007669"/>
    <property type="project" value="UniProtKB-EC"/>
</dbReference>
<keyword evidence="8" id="KW-0833">Ubl conjugation pathway</keyword>
<feature type="region of interest" description="Disordered" evidence="13">
    <location>
        <begin position="428"/>
        <end position="455"/>
    </location>
</feature>
<dbReference type="PANTHER" id="PTHR45977">
    <property type="entry name" value="TARGET OF ERK KINASE MPK-1"/>
    <property type="match status" value="1"/>
</dbReference>
<dbReference type="Proteomes" id="UP000325113">
    <property type="component" value="Unassembled WGS sequence"/>
</dbReference>
<reference evidence="15 16" key="1">
    <citation type="submission" date="2019-07" db="EMBL/GenBank/DDBJ databases">
        <title>Genomes of Cafeteria roenbergensis.</title>
        <authorList>
            <person name="Fischer M.G."/>
            <person name="Hackl T."/>
            <person name="Roman M."/>
        </authorList>
    </citation>
    <scope>NUCLEOTIDE SEQUENCE [LARGE SCALE GENOMIC DNA]</scope>
    <source>
        <strain evidence="15 16">Cflag</strain>
    </source>
</reference>
<dbReference type="AlphaFoldDB" id="A0A5A8DUE3"/>
<dbReference type="GO" id="GO:0008270">
    <property type="term" value="F:zinc ion binding"/>
    <property type="evidence" value="ECO:0007669"/>
    <property type="project" value="UniProtKB-KW"/>
</dbReference>
<comment type="catalytic activity">
    <reaction evidence="1">
        <text>S-ubiquitinyl-[E2 ubiquitin-conjugating enzyme]-L-cysteine + [acceptor protein]-L-lysine = [E2 ubiquitin-conjugating enzyme]-L-cysteine + N(6)-ubiquitinyl-[acceptor protein]-L-lysine.</text>
        <dbReference type="EC" id="2.3.2.27"/>
    </reaction>
</comment>
<keyword evidence="4" id="KW-0808">Transferase</keyword>
<dbReference type="GO" id="GO:0016020">
    <property type="term" value="C:membrane"/>
    <property type="evidence" value="ECO:0007669"/>
    <property type="project" value="UniProtKB-SubCell"/>
</dbReference>
<feature type="compositionally biased region" description="Low complexity" evidence="13">
    <location>
        <begin position="487"/>
        <end position="499"/>
    </location>
</feature>
<keyword evidence="10" id="KW-1133">Transmembrane helix</keyword>
<dbReference type="SMART" id="SM00184">
    <property type="entry name" value="RING"/>
    <property type="match status" value="1"/>
</dbReference>
<dbReference type="SUPFAM" id="SSF57850">
    <property type="entry name" value="RING/U-box"/>
    <property type="match status" value="1"/>
</dbReference>
<evidence type="ECO:0000313" key="16">
    <source>
        <dbReference type="Proteomes" id="UP000325113"/>
    </source>
</evidence>
<dbReference type="InterPro" id="IPR013083">
    <property type="entry name" value="Znf_RING/FYVE/PHD"/>
</dbReference>
<dbReference type="Pfam" id="PF13639">
    <property type="entry name" value="zf-RING_2"/>
    <property type="match status" value="1"/>
</dbReference>
<dbReference type="EMBL" id="VLTM01000001">
    <property type="protein sequence ID" value="KAA0168888.1"/>
    <property type="molecule type" value="Genomic_DNA"/>
</dbReference>
<feature type="region of interest" description="Disordered" evidence="13">
    <location>
        <begin position="768"/>
        <end position="841"/>
    </location>
</feature>
<evidence type="ECO:0000256" key="11">
    <source>
        <dbReference type="ARBA" id="ARBA00023136"/>
    </source>
</evidence>
<evidence type="ECO:0000256" key="4">
    <source>
        <dbReference type="ARBA" id="ARBA00022679"/>
    </source>
</evidence>
<organism evidence="15 16">
    <name type="scientific">Cafeteria roenbergensis</name>
    <name type="common">Marine flagellate</name>
    <dbReference type="NCBI Taxonomy" id="33653"/>
    <lineage>
        <taxon>Eukaryota</taxon>
        <taxon>Sar</taxon>
        <taxon>Stramenopiles</taxon>
        <taxon>Bigyra</taxon>
        <taxon>Opalozoa</taxon>
        <taxon>Bicosoecida</taxon>
        <taxon>Cafeteriaceae</taxon>
        <taxon>Cafeteria</taxon>
    </lineage>
</organism>
<keyword evidence="11" id="KW-0472">Membrane</keyword>
<feature type="region of interest" description="Disordered" evidence="13">
    <location>
        <begin position="91"/>
        <end position="111"/>
    </location>
</feature>
<dbReference type="CDD" id="cd16454">
    <property type="entry name" value="RING-H2_PA-TM-RING"/>
    <property type="match status" value="1"/>
</dbReference>
<sequence>MARLGLPGSGQSAEPADGALLLVTDNILVMDPRHALPVHRACGAWGLSQSAAAMPQASATLERVLDWCKSQDPESAVTAARAAASAQFRASVSDEAGVPPSPDIPPGTSSALPARAPHPDQFVALINAVSTHGSLEAVGLPSCDAITNASGRLHVAFGDDPSTLLFTPGVTVVDRGPEGGARILFSSNVRGRRVYASGSGPVLVPVDCLVTGLTTVRLADVASRWRDPDPDEDGPQLVMENNVVAAISVHPSTLVPRPAELALADSLAGLAGPGSDSDAGAGACTCKGAVGAAAASTAATAASSPAASGSRSGSGFEPWTASVTFDRAQCGIPAADHRFPDGFCVSLVFSSVPDAAPWKLYRSVKEGVVSDDEAEAEAPVPRVFAVAPLDAPAPPRLAFGRCVHEDCGVLTPIPLRALQASAGRGPEFTASFDAEDSGSGARADDPPAAFLRRSRERARRKGARLLVPRGAAGRRALDLPAGMPWGDSNSDSSSVASDAEASDRGAARPGDGGAEPRACRGGLLPEGGQSRGDRLRLAVDTFRSCGADAARRAALEARRASAVLWAGGGGGFPLVTCACVGCGRRVQVPPTMSVACGEAEECMVCAPYEDDTAAQHAEPAADTEAHPFEVDSRSRAGEGAAVAALAAASRRRQAGLDQELGRILAATRLAVPREVASEAQALLGTAGASDEDLILVLAVLEARGAGAAAPAGRSSEAGGSGRAGTAGAPDDDASIAARLQAAEMRESGASEAEVEQFLQGAGVAAAEAGPARRGAPPGVVSGRAPAAPSTAASAATAPAAPADSSARPPGGPTTRTRAGGATAPPGPSAYASRARSTRESARIAATVRGTVFGRASMKGASPEEVDRLAVIGITAEDLATARATEDDSVPSSDVPESVRARGRPSAACVVCCEDYEEGERVRVLPCLHRMHVRCIDPWLLIKAECPVCHESSRGGMNKDVVALVRALSDAAAEGFEGHDERVRDLLAGFLPAGMAGVDAVFRRYFAAVEAAKH</sequence>
<evidence type="ECO:0000256" key="13">
    <source>
        <dbReference type="SAM" id="MobiDB-lite"/>
    </source>
</evidence>
<gene>
    <name evidence="15" type="ORF">FNF31_00049</name>
</gene>
<evidence type="ECO:0000256" key="9">
    <source>
        <dbReference type="ARBA" id="ARBA00022833"/>
    </source>
</evidence>
<keyword evidence="7 12" id="KW-0863">Zinc-finger</keyword>
<evidence type="ECO:0000256" key="8">
    <source>
        <dbReference type="ARBA" id="ARBA00022786"/>
    </source>
</evidence>
<evidence type="ECO:0000256" key="10">
    <source>
        <dbReference type="ARBA" id="ARBA00022989"/>
    </source>
</evidence>
<evidence type="ECO:0000256" key="1">
    <source>
        <dbReference type="ARBA" id="ARBA00000900"/>
    </source>
</evidence>
<dbReference type="EC" id="2.3.2.27" evidence="3"/>
<evidence type="ECO:0000256" key="7">
    <source>
        <dbReference type="ARBA" id="ARBA00022771"/>
    </source>
</evidence>
<feature type="compositionally biased region" description="Low complexity" evidence="13">
    <location>
        <begin position="707"/>
        <end position="717"/>
    </location>
</feature>
<feature type="compositionally biased region" description="Low complexity" evidence="13">
    <location>
        <begin position="768"/>
        <end position="834"/>
    </location>
</feature>
<dbReference type="PROSITE" id="PS50089">
    <property type="entry name" value="ZF_RING_2"/>
    <property type="match status" value="1"/>
</dbReference>
<feature type="region of interest" description="Disordered" evidence="13">
    <location>
        <begin position="707"/>
        <end position="730"/>
    </location>
</feature>
<dbReference type="GO" id="GO:0016567">
    <property type="term" value="P:protein ubiquitination"/>
    <property type="evidence" value="ECO:0007669"/>
    <property type="project" value="TreeGrafter"/>
</dbReference>
<evidence type="ECO:0000256" key="6">
    <source>
        <dbReference type="ARBA" id="ARBA00022723"/>
    </source>
</evidence>
<keyword evidence="6" id="KW-0479">Metal-binding</keyword>
<comment type="caution">
    <text evidence="15">The sequence shown here is derived from an EMBL/GenBank/DDBJ whole genome shotgun (WGS) entry which is preliminary data.</text>
</comment>
<feature type="domain" description="RING-type" evidence="14">
    <location>
        <begin position="908"/>
        <end position="949"/>
    </location>
</feature>
<proteinExistence type="predicted"/>
<dbReference type="PANTHER" id="PTHR45977:SF4">
    <property type="entry name" value="RING-TYPE DOMAIN-CONTAINING PROTEIN"/>
    <property type="match status" value="1"/>
</dbReference>
<comment type="subcellular location">
    <subcellularLocation>
        <location evidence="2">Membrane</location>
        <topology evidence="2">Multi-pass membrane protein</topology>
    </subcellularLocation>
</comment>
<protein>
    <recommendedName>
        <fullName evidence="3">RING-type E3 ubiquitin transferase</fullName>
        <ecNumber evidence="3">2.3.2.27</ecNumber>
    </recommendedName>
</protein>
<evidence type="ECO:0000256" key="5">
    <source>
        <dbReference type="ARBA" id="ARBA00022692"/>
    </source>
</evidence>
<evidence type="ECO:0000256" key="3">
    <source>
        <dbReference type="ARBA" id="ARBA00012483"/>
    </source>
</evidence>
<name>A0A5A8DUE3_CAFRO</name>
<dbReference type="Gene3D" id="3.30.40.10">
    <property type="entry name" value="Zinc/RING finger domain, C3HC4 (zinc finger)"/>
    <property type="match status" value="1"/>
</dbReference>
<evidence type="ECO:0000256" key="12">
    <source>
        <dbReference type="PROSITE-ProRule" id="PRU00175"/>
    </source>
</evidence>
<dbReference type="GO" id="GO:0006511">
    <property type="term" value="P:ubiquitin-dependent protein catabolic process"/>
    <property type="evidence" value="ECO:0007669"/>
    <property type="project" value="TreeGrafter"/>
</dbReference>
<accession>A0A5A8DUE3</accession>